<organism evidence="2 3">
    <name type="scientific">Mesobacillus maritimus</name>
    <dbReference type="NCBI Taxonomy" id="1643336"/>
    <lineage>
        <taxon>Bacteria</taxon>
        <taxon>Bacillati</taxon>
        <taxon>Bacillota</taxon>
        <taxon>Bacilli</taxon>
        <taxon>Bacillales</taxon>
        <taxon>Bacillaceae</taxon>
        <taxon>Mesobacillus</taxon>
    </lineage>
</organism>
<evidence type="ECO:0000313" key="2">
    <source>
        <dbReference type="EMBL" id="MBY0097335.1"/>
    </source>
</evidence>
<accession>A0ABS7K5D3</accession>
<evidence type="ECO:0000256" key="1">
    <source>
        <dbReference type="SAM" id="Phobius"/>
    </source>
</evidence>
<evidence type="ECO:0000313" key="3">
    <source>
        <dbReference type="Proteomes" id="UP000769780"/>
    </source>
</evidence>
<keyword evidence="1" id="KW-0812">Transmembrane</keyword>
<keyword evidence="1" id="KW-1133">Transmembrane helix</keyword>
<dbReference type="EMBL" id="JACWFH010000012">
    <property type="protein sequence ID" value="MBY0097335.1"/>
    <property type="molecule type" value="Genomic_DNA"/>
</dbReference>
<dbReference type="Proteomes" id="UP000769780">
    <property type="component" value="Unassembled WGS sequence"/>
</dbReference>
<sequence length="46" mass="5372">MMSKTYFMTPEERMRKKARDKKLLYASLIVVTVFLSTAVTFLANQL</sequence>
<protein>
    <submittedName>
        <fullName evidence="2">Uncharacterized protein</fullName>
    </submittedName>
</protein>
<keyword evidence="1" id="KW-0472">Membrane</keyword>
<proteinExistence type="predicted"/>
<gene>
    <name evidence="2" type="ORF">H0185_11070</name>
</gene>
<comment type="caution">
    <text evidence="2">The sequence shown here is derived from an EMBL/GenBank/DDBJ whole genome shotgun (WGS) entry which is preliminary data.</text>
</comment>
<feature type="transmembrane region" description="Helical" evidence="1">
    <location>
        <begin position="23"/>
        <end position="43"/>
    </location>
</feature>
<dbReference type="RefSeq" id="WP_221873556.1">
    <property type="nucleotide sequence ID" value="NZ_JACWFH010000012.1"/>
</dbReference>
<name>A0ABS7K5D3_9BACI</name>
<reference evidence="2 3" key="1">
    <citation type="submission" date="2020-07" db="EMBL/GenBank/DDBJ databases">
        <title>Fungal Genomes of the International Space Station.</title>
        <authorList>
            <person name="Seuylemezian A."/>
            <person name="Singh N.K."/>
            <person name="Wood J."/>
            <person name="Venkateswaran K."/>
        </authorList>
    </citation>
    <scope>NUCLEOTIDE SEQUENCE [LARGE SCALE GENOMIC DNA]</scope>
    <source>
        <strain evidence="2 3">PL-B2</strain>
    </source>
</reference>
<keyword evidence="3" id="KW-1185">Reference proteome</keyword>